<name>A0ACC3SHT2_9PEZI</name>
<dbReference type="EMBL" id="JAMKPW020000010">
    <property type="protein sequence ID" value="KAK8214870.1"/>
    <property type="molecule type" value="Genomic_DNA"/>
</dbReference>
<proteinExistence type="predicted"/>
<protein>
    <submittedName>
        <fullName evidence="1">Uncharacterized protein</fullName>
    </submittedName>
</protein>
<sequence length="423" mass="47798">MRRASSTNLTEHLAALSPYFNIYRQPPAPVSHEVSGAVYLFRHGVLEVSRYDFAAYIAPFLQKLERFQQGGVPFVRGSLGHLNTYRSWITEAHVGMVSKTGLQQSADLGRAFRIRYGQWLEDCQPTRGRQAPLMTVWADSATRCRLTAISFAEAFSGRVKGYTDDGLPDVDTRVRIVDACGTSETCDNLSWHTALSVNQEAGNEQMSELMEIATYDACQRLKGDWLVAGTFGVRDVYAMQLLHCYDIVSGRQSPWEECFTPSDWIGFEYLRDTKYHFSEGYGCDAARSYAVPWLQAGLRRLGQQEKVNADFPLHVAFTHREEVLYLCCLLGIAYEPGWMPDLTRVDQERQWRVSLLAPYLGHVGIETYYRKSGHKSLRVIVNGGVGSAFFGQLQQDQDGGYDFSEVGAWACEHPCRWKGFRGL</sequence>
<reference evidence="1" key="1">
    <citation type="submission" date="2024-02" db="EMBL/GenBank/DDBJ databases">
        <title>Metagenome Assembled Genome of Zalaria obscura JY119.</title>
        <authorList>
            <person name="Vighnesh L."/>
            <person name="Jagadeeshwari U."/>
            <person name="Venkata Ramana C."/>
            <person name="Sasikala C."/>
        </authorList>
    </citation>
    <scope>NUCLEOTIDE SEQUENCE</scope>
    <source>
        <strain evidence="1">JY119</strain>
    </source>
</reference>
<evidence type="ECO:0000313" key="2">
    <source>
        <dbReference type="Proteomes" id="UP001320706"/>
    </source>
</evidence>
<gene>
    <name evidence="1" type="ORF">M8818_002453</name>
</gene>
<comment type="caution">
    <text evidence="1">The sequence shown here is derived from an EMBL/GenBank/DDBJ whole genome shotgun (WGS) entry which is preliminary data.</text>
</comment>
<evidence type="ECO:0000313" key="1">
    <source>
        <dbReference type="EMBL" id="KAK8214870.1"/>
    </source>
</evidence>
<keyword evidence="2" id="KW-1185">Reference proteome</keyword>
<dbReference type="Proteomes" id="UP001320706">
    <property type="component" value="Unassembled WGS sequence"/>
</dbReference>
<accession>A0ACC3SHT2</accession>
<organism evidence="1 2">
    <name type="scientific">Zalaria obscura</name>
    <dbReference type="NCBI Taxonomy" id="2024903"/>
    <lineage>
        <taxon>Eukaryota</taxon>
        <taxon>Fungi</taxon>
        <taxon>Dikarya</taxon>
        <taxon>Ascomycota</taxon>
        <taxon>Pezizomycotina</taxon>
        <taxon>Dothideomycetes</taxon>
        <taxon>Dothideomycetidae</taxon>
        <taxon>Dothideales</taxon>
        <taxon>Zalariaceae</taxon>
        <taxon>Zalaria</taxon>
    </lineage>
</organism>